<evidence type="ECO:0000256" key="1">
    <source>
        <dbReference type="SAM" id="MobiDB-lite"/>
    </source>
</evidence>
<feature type="region of interest" description="Disordered" evidence="1">
    <location>
        <begin position="1"/>
        <end position="62"/>
    </location>
</feature>
<name>A0A507D1N7_9FUNG</name>
<dbReference type="EMBL" id="QEAM01000010">
    <property type="protein sequence ID" value="TPX50992.1"/>
    <property type="molecule type" value="Genomic_DNA"/>
</dbReference>
<proteinExistence type="predicted"/>
<feature type="compositionally biased region" description="Polar residues" evidence="1">
    <location>
        <begin position="554"/>
        <end position="576"/>
    </location>
</feature>
<dbReference type="VEuPathDB" id="FungiDB:SeMB42_g04054"/>
<feature type="compositionally biased region" description="Polar residues" evidence="1">
    <location>
        <begin position="190"/>
        <end position="212"/>
    </location>
</feature>
<feature type="compositionally biased region" description="Acidic residues" evidence="1">
    <location>
        <begin position="46"/>
        <end position="55"/>
    </location>
</feature>
<feature type="region of interest" description="Disordered" evidence="1">
    <location>
        <begin position="504"/>
        <end position="524"/>
    </location>
</feature>
<dbReference type="AlphaFoldDB" id="A0A507D1N7"/>
<keyword evidence="4" id="KW-1185">Reference proteome</keyword>
<comment type="caution">
    <text evidence="2">The sequence shown here is derived from an EMBL/GenBank/DDBJ whole genome shotgun (WGS) entry which is preliminary data.</text>
</comment>
<feature type="compositionally biased region" description="Pro residues" evidence="1">
    <location>
        <begin position="154"/>
        <end position="169"/>
    </location>
</feature>
<feature type="region of interest" description="Disordered" evidence="1">
    <location>
        <begin position="320"/>
        <end position="344"/>
    </location>
</feature>
<sequence>MPLRRLDSLQLYHQSRPISQSMSQEQSHHTTSDKPSFVDIPTNTESELEEGEIKDDTDTNIPIPSLKELLERAEAAAAREARPVIYPRKPTTTTTIRRVPRSINVNSKRFDSYRPSATRHGMSHRSSRQKSQGLVDQADTRAGPQDGHGKLVYVPPPLSLALPTQPPSPQDASRRSLLQPASPNRRFAPYSTSGALRQPPSGMTTSTRNRTYSPALLRPPRGWRQGPRMIGGRGIHHPSKPEHNHPLMPRARGRIYRGRGAYIPYHSKAYHNSLPYHSPNIRGRFRRQGDIWRPPRPFQPHHERKPPVMTDSVGVQATLDFPSSPPQSGAMTPGGQLTPASTPYDINDPDWPVTYEPSPIHYADDDEDDEDADMEAIEAGYRQHGHHNIIGTERGEQEEEEEGEDTVESYYSDTDMDEQWLEVGAGTPWYQRENHEEELWALYHSKPQGEAESSDHEHQHNDVAEVEEVYSPIQGTFPYADNNEERGQPYLDDDELEEFDPVTGQRMWADGGGSDEYAEWADPEEDEAIYQYLYRDGPDDLSAPDPAINYDEPPQQSESVVQQLTESSTSNDNSGSGRKDIHLPVDDENVDGG</sequence>
<feature type="compositionally biased region" description="Acidic residues" evidence="1">
    <location>
        <begin position="396"/>
        <end position="407"/>
    </location>
</feature>
<gene>
    <name evidence="3" type="ORF">SeLEV6574_g00589</name>
    <name evidence="2" type="ORF">SeMB42_g04054</name>
</gene>
<protein>
    <recommendedName>
        <fullName evidence="6">Transcription factor Iwr1 domain-containing protein</fullName>
    </recommendedName>
</protein>
<accession>A0A507D1N7</accession>
<evidence type="ECO:0000313" key="4">
    <source>
        <dbReference type="Proteomes" id="UP000317494"/>
    </source>
</evidence>
<evidence type="ECO:0000313" key="2">
    <source>
        <dbReference type="EMBL" id="TPX45334.1"/>
    </source>
</evidence>
<feature type="region of interest" description="Disordered" evidence="1">
    <location>
        <begin position="392"/>
        <end position="417"/>
    </location>
</feature>
<organism evidence="2 4">
    <name type="scientific">Synchytrium endobioticum</name>
    <dbReference type="NCBI Taxonomy" id="286115"/>
    <lineage>
        <taxon>Eukaryota</taxon>
        <taxon>Fungi</taxon>
        <taxon>Fungi incertae sedis</taxon>
        <taxon>Chytridiomycota</taxon>
        <taxon>Chytridiomycota incertae sedis</taxon>
        <taxon>Chytridiomycetes</taxon>
        <taxon>Synchytriales</taxon>
        <taxon>Synchytriaceae</taxon>
        <taxon>Synchytrium</taxon>
    </lineage>
</organism>
<dbReference type="Proteomes" id="UP000320475">
    <property type="component" value="Unassembled WGS sequence"/>
</dbReference>
<feature type="region of interest" description="Disordered" evidence="1">
    <location>
        <begin position="104"/>
        <end position="225"/>
    </location>
</feature>
<dbReference type="EMBL" id="QEAN01000156">
    <property type="protein sequence ID" value="TPX45334.1"/>
    <property type="molecule type" value="Genomic_DNA"/>
</dbReference>
<dbReference type="Proteomes" id="UP000317494">
    <property type="component" value="Unassembled WGS sequence"/>
</dbReference>
<feature type="compositionally biased region" description="Polar residues" evidence="1">
    <location>
        <begin position="11"/>
        <end position="25"/>
    </location>
</feature>
<evidence type="ECO:0000313" key="5">
    <source>
        <dbReference type="Proteomes" id="UP000320475"/>
    </source>
</evidence>
<reference evidence="4 5" key="1">
    <citation type="journal article" date="2019" name="Sci. Rep.">
        <title>Comparative genomics of chytrid fungi reveal insights into the obligate biotrophic and pathogenic lifestyle of Synchytrium endobioticum.</title>
        <authorList>
            <person name="van de Vossenberg B.T.L.H."/>
            <person name="Warris S."/>
            <person name="Nguyen H.D.T."/>
            <person name="van Gent-Pelzer M.P.E."/>
            <person name="Joly D.L."/>
            <person name="van de Geest H.C."/>
            <person name="Bonants P.J.M."/>
            <person name="Smith D.S."/>
            <person name="Levesque C.A."/>
            <person name="van der Lee T.A.J."/>
        </authorList>
    </citation>
    <scope>NUCLEOTIDE SEQUENCE [LARGE SCALE GENOMIC DNA]</scope>
    <source>
        <strain evidence="3 5">LEV6574</strain>
        <strain evidence="2 4">MB42</strain>
    </source>
</reference>
<feature type="region of interest" description="Disordered" evidence="1">
    <location>
        <begin position="536"/>
        <end position="593"/>
    </location>
</feature>
<evidence type="ECO:0008006" key="6">
    <source>
        <dbReference type="Google" id="ProtNLM"/>
    </source>
</evidence>
<evidence type="ECO:0000313" key="3">
    <source>
        <dbReference type="EMBL" id="TPX50992.1"/>
    </source>
</evidence>